<dbReference type="GO" id="GO:0005737">
    <property type="term" value="C:cytoplasm"/>
    <property type="evidence" value="ECO:0007669"/>
    <property type="project" value="UniProtKB-SubCell"/>
</dbReference>
<comment type="similarity">
    <text evidence="1">Belongs to the RecF family.</text>
</comment>
<dbReference type="KEGG" id="rpm:RSPPHO_00829"/>
<evidence type="ECO:0000256" key="1">
    <source>
        <dbReference type="HAMAP-Rule" id="MF_00365"/>
    </source>
</evidence>
<keyword evidence="1" id="KW-0963">Cytoplasm</keyword>
<dbReference type="Proteomes" id="UP000033220">
    <property type="component" value="Chromosome DSM 122"/>
</dbReference>
<comment type="subcellular location">
    <subcellularLocation>
        <location evidence="1">Cytoplasm</location>
    </subcellularLocation>
</comment>
<dbReference type="Gene3D" id="3.40.50.300">
    <property type="entry name" value="P-loop containing nucleotide triphosphate hydrolases"/>
    <property type="match status" value="1"/>
</dbReference>
<dbReference type="InterPro" id="IPR027417">
    <property type="entry name" value="P-loop_NTPase"/>
</dbReference>
<dbReference type="HAMAP" id="MF_00365">
    <property type="entry name" value="RecF"/>
    <property type="match status" value="1"/>
</dbReference>
<dbReference type="HOGENOM" id="CLU_1915489_0_0_5"/>
<dbReference type="SUPFAM" id="SSF52540">
    <property type="entry name" value="P-loop containing nucleoside triphosphate hydrolases"/>
    <property type="match status" value="1"/>
</dbReference>
<feature type="compositionally biased region" description="Polar residues" evidence="2">
    <location>
        <begin position="34"/>
        <end position="46"/>
    </location>
</feature>
<dbReference type="InterPro" id="IPR018078">
    <property type="entry name" value="DNA-binding_RecF_CS"/>
</dbReference>
<organism evidence="3 4">
    <name type="scientific">Pararhodospirillum photometricum DSM 122</name>
    <dbReference type="NCBI Taxonomy" id="1150469"/>
    <lineage>
        <taxon>Bacteria</taxon>
        <taxon>Pseudomonadati</taxon>
        <taxon>Pseudomonadota</taxon>
        <taxon>Alphaproteobacteria</taxon>
        <taxon>Rhodospirillales</taxon>
        <taxon>Rhodospirillaceae</taxon>
        <taxon>Pararhodospirillum</taxon>
    </lineage>
</organism>
<dbReference type="GO" id="GO:0003697">
    <property type="term" value="F:single-stranded DNA binding"/>
    <property type="evidence" value="ECO:0007669"/>
    <property type="project" value="UniProtKB-UniRule"/>
</dbReference>
<sequence length="132" mass="14194">MEERLRRALAASRRPDAASGTTGQGPHRDDWQASHASTGQPARHSSTGEQKALLIALVLAQARVLATRWGMAPLLLLDEVSAHLDATRRAALLGEIDALGAQAWVTGTDPQAFEFWTKTAQFLRLDAGAVLD</sequence>
<dbReference type="GO" id="GO:0006281">
    <property type="term" value="P:DNA repair"/>
    <property type="evidence" value="ECO:0007669"/>
    <property type="project" value="UniProtKB-UniRule"/>
</dbReference>
<keyword evidence="1" id="KW-0238">DNA-binding</keyword>
<dbReference type="GO" id="GO:0006260">
    <property type="term" value="P:DNA replication"/>
    <property type="evidence" value="ECO:0007669"/>
    <property type="project" value="UniProtKB-UniRule"/>
</dbReference>
<feature type="region of interest" description="Disordered" evidence="2">
    <location>
        <begin position="1"/>
        <end position="46"/>
    </location>
</feature>
<evidence type="ECO:0000313" key="3">
    <source>
        <dbReference type="EMBL" id="CCG07455.1"/>
    </source>
</evidence>
<comment type="caution">
    <text evidence="1">Lacks conserved residue(s) required for the propagation of feature annotation.</text>
</comment>
<reference evidence="3 4" key="1">
    <citation type="submission" date="2012-02" db="EMBL/GenBank/DDBJ databases">
        <title>Shotgun genome sequence of Phaeospirillum photometricum DSM 122.</title>
        <authorList>
            <person name="Duquesne K."/>
            <person name="Sturgis J."/>
        </authorList>
    </citation>
    <scope>NUCLEOTIDE SEQUENCE [LARGE SCALE GENOMIC DNA]</scope>
    <source>
        <strain evidence="4">DSM122</strain>
    </source>
</reference>
<keyword evidence="4" id="KW-1185">Reference proteome</keyword>
<name>H6SQZ0_PARPM</name>
<dbReference type="Gene3D" id="1.20.1050.90">
    <property type="entry name" value="RecF/RecN/SMC, N-terminal domain"/>
    <property type="match status" value="1"/>
</dbReference>
<dbReference type="InterPro" id="IPR001238">
    <property type="entry name" value="DNA-binding_RecF"/>
</dbReference>
<dbReference type="AlphaFoldDB" id="H6SQZ0"/>
<comment type="function">
    <text evidence="1">The RecF protein is involved in DNA metabolism; it is required for DNA replication and normal SOS inducibility. RecF binds preferentially to single-stranded, linear DNA. It also seems to bind ATP.</text>
</comment>
<protein>
    <recommendedName>
        <fullName evidence="1">DNA replication and repair protein RecF</fullName>
    </recommendedName>
</protein>
<keyword evidence="1" id="KW-0227">DNA damage</keyword>
<dbReference type="GO" id="GO:0005524">
    <property type="term" value="F:ATP binding"/>
    <property type="evidence" value="ECO:0007669"/>
    <property type="project" value="UniProtKB-UniRule"/>
</dbReference>
<keyword evidence="1" id="KW-0235">DNA replication</keyword>
<proteinExistence type="inferred from homology"/>
<dbReference type="PROSITE" id="PS00618">
    <property type="entry name" value="RECF_2"/>
    <property type="match status" value="1"/>
</dbReference>
<keyword evidence="1" id="KW-0742">SOS response</keyword>
<dbReference type="STRING" id="1150469.RSPPHO_00829"/>
<accession>H6SQZ0</accession>
<dbReference type="eggNOG" id="COG1195">
    <property type="taxonomic scope" value="Bacteria"/>
</dbReference>
<evidence type="ECO:0000313" key="4">
    <source>
        <dbReference type="Proteomes" id="UP000033220"/>
    </source>
</evidence>
<dbReference type="EMBL" id="HE663493">
    <property type="protein sequence ID" value="CCG07455.1"/>
    <property type="molecule type" value="Genomic_DNA"/>
</dbReference>
<dbReference type="InterPro" id="IPR042174">
    <property type="entry name" value="RecF_2"/>
</dbReference>
<evidence type="ECO:0000256" key="2">
    <source>
        <dbReference type="SAM" id="MobiDB-lite"/>
    </source>
</evidence>
<dbReference type="GO" id="GO:0009432">
    <property type="term" value="P:SOS response"/>
    <property type="evidence" value="ECO:0007669"/>
    <property type="project" value="UniProtKB-UniRule"/>
</dbReference>
<keyword evidence="1" id="KW-0234">DNA repair</keyword>
<keyword evidence="1" id="KW-0067">ATP-binding</keyword>
<gene>
    <name evidence="1" type="primary">recF</name>
    <name evidence="3" type="ORF">RSPPHO_00829</name>
</gene>
<dbReference type="PATRIC" id="fig|1150469.3.peg.954"/>
<keyword evidence="1" id="KW-0547">Nucleotide-binding</keyword>